<dbReference type="EMBL" id="AP018216">
    <property type="protein sequence ID" value="BAY67591.1"/>
    <property type="molecule type" value="Genomic_DNA"/>
</dbReference>
<feature type="domain" description="pPIWI-RE module N-terminal" evidence="1">
    <location>
        <begin position="25"/>
        <end position="250"/>
    </location>
</feature>
<name>A0A1Z4KF19_ANAVA</name>
<evidence type="ECO:0000259" key="1">
    <source>
        <dbReference type="Pfam" id="PF13111"/>
    </source>
</evidence>
<dbReference type="AlphaFoldDB" id="A0A1Z4KF19"/>
<protein>
    <recommendedName>
        <fullName evidence="1">pPIWI-RE module N-terminal domain-containing protein</fullName>
    </recommendedName>
</protein>
<reference evidence="2 3" key="1">
    <citation type="submission" date="2017-06" db="EMBL/GenBank/DDBJ databases">
        <title>Genome sequencing of cyanobaciteial culture collection at National Institute for Environmental Studies (NIES).</title>
        <authorList>
            <person name="Hirose Y."/>
            <person name="Shimura Y."/>
            <person name="Fujisawa T."/>
            <person name="Nakamura Y."/>
            <person name="Kawachi M."/>
        </authorList>
    </citation>
    <scope>NUCLEOTIDE SEQUENCE [LARGE SCALE GENOMIC DNA]</scope>
    <source>
        <strain evidence="2 3">NIES-23</strain>
    </source>
</reference>
<gene>
    <name evidence="2" type="ORF">NIES23_03650</name>
</gene>
<organism evidence="2 3">
    <name type="scientific">Trichormus variabilis NIES-23</name>
    <dbReference type="NCBI Taxonomy" id="1973479"/>
    <lineage>
        <taxon>Bacteria</taxon>
        <taxon>Bacillati</taxon>
        <taxon>Cyanobacteriota</taxon>
        <taxon>Cyanophyceae</taxon>
        <taxon>Nostocales</taxon>
        <taxon>Nostocaceae</taxon>
        <taxon>Trichormus</taxon>
    </lineage>
</organism>
<dbReference type="Pfam" id="PF13111">
    <property type="entry name" value="pPIWI_RE_X"/>
    <property type="match status" value="1"/>
</dbReference>
<evidence type="ECO:0000313" key="2">
    <source>
        <dbReference type="EMBL" id="BAY67591.1"/>
    </source>
</evidence>
<proteinExistence type="predicted"/>
<sequence>MPKKSDSNSLLLARMTLREDALKNLQIAILQFPFAEIIAEFRNSMEEVLSPNRKKKVHVPYRQLNNGLVACASTLTHGFEYFDRGDYRALAVGTNENPLRVPTPEQIHELVSIWAQEWTKQFSGKGKTDQVASVCDRFLEKIDIFPSNWFWQSIPTETLIQNINAEKGLGFQAIPSLLATILHGKACVIRSGQREQEIRWRKAQGDGSGRTGLFLVSQPFVAFYLDENGKERTGYFVYRLDFRLQTQAGRFNEISQIKPWIFLHLSCQRYRNPI</sequence>
<evidence type="ECO:0000313" key="3">
    <source>
        <dbReference type="Proteomes" id="UP000217507"/>
    </source>
</evidence>
<dbReference type="Proteomes" id="UP000217507">
    <property type="component" value="Chromosome"/>
</dbReference>
<accession>A0A1Z4KF19</accession>
<dbReference type="InterPro" id="IPR025085">
    <property type="entry name" value="pPIWI_RE_X"/>
</dbReference>